<proteinExistence type="predicted"/>
<name>A0A1T5EAD3_9SPHI</name>
<evidence type="ECO:0000256" key="1">
    <source>
        <dbReference type="SAM" id="SignalP"/>
    </source>
</evidence>
<gene>
    <name evidence="2" type="ORF">SAMN05661099_2826</name>
</gene>
<evidence type="ECO:0000313" key="3">
    <source>
        <dbReference type="Proteomes" id="UP000189981"/>
    </source>
</evidence>
<feature type="chain" id="PRO_5010531437" description="Beta-lactamase-inhibitor-like, PepSY-like" evidence="1">
    <location>
        <begin position="20"/>
        <end position="190"/>
    </location>
</feature>
<dbReference type="EMBL" id="FUYR01000003">
    <property type="protein sequence ID" value="SKB80821.1"/>
    <property type="molecule type" value="Genomic_DNA"/>
</dbReference>
<organism evidence="2 3">
    <name type="scientific">Daejeonella lutea</name>
    <dbReference type="NCBI Taxonomy" id="572036"/>
    <lineage>
        <taxon>Bacteria</taxon>
        <taxon>Pseudomonadati</taxon>
        <taxon>Bacteroidota</taxon>
        <taxon>Sphingobacteriia</taxon>
        <taxon>Sphingobacteriales</taxon>
        <taxon>Sphingobacteriaceae</taxon>
        <taxon>Daejeonella</taxon>
    </lineage>
</organism>
<dbReference type="Proteomes" id="UP000189981">
    <property type="component" value="Unassembled WGS sequence"/>
</dbReference>
<dbReference type="RefSeq" id="WP_079703347.1">
    <property type="nucleotide sequence ID" value="NZ_FUYR01000003.1"/>
</dbReference>
<accession>A0A1T5EAD3</accession>
<evidence type="ECO:0000313" key="2">
    <source>
        <dbReference type="EMBL" id="SKB80821.1"/>
    </source>
</evidence>
<protein>
    <recommendedName>
        <fullName evidence="4">Beta-lactamase-inhibitor-like, PepSY-like</fullName>
    </recommendedName>
</protein>
<reference evidence="3" key="1">
    <citation type="submission" date="2017-02" db="EMBL/GenBank/DDBJ databases">
        <authorList>
            <person name="Varghese N."/>
            <person name="Submissions S."/>
        </authorList>
    </citation>
    <scope>NUCLEOTIDE SEQUENCE [LARGE SCALE GENOMIC DNA]</scope>
    <source>
        <strain evidence="3">DSM 22385</strain>
    </source>
</reference>
<keyword evidence="1" id="KW-0732">Signal</keyword>
<feature type="signal peptide" evidence="1">
    <location>
        <begin position="1"/>
        <end position="19"/>
    </location>
</feature>
<evidence type="ECO:0008006" key="4">
    <source>
        <dbReference type="Google" id="ProtNLM"/>
    </source>
</evidence>
<sequence length="190" mass="21696">MKTQLILLFLFFTVTSAFAQEKLEREYRIKQSEVPSKALDFVRSSFGTGKIKWYGEDNLSGKAIEAKGKQGGNLYSVKFNTAGDLQDVEVVVSFNNLPETTRKAIATQLDLNFSKYRIQKTQVQWLADSKVLSSLIRQEPAPGKHVINYEITVRGTKNRQTGYYEFLMDENGKVIRTSTIIERNSHNLIY</sequence>
<dbReference type="OrthoDB" id="943438at2"/>
<dbReference type="STRING" id="572036.SAMN05661099_2826"/>
<dbReference type="SUPFAM" id="SSF160574">
    <property type="entry name" value="BT0923-like"/>
    <property type="match status" value="1"/>
</dbReference>
<dbReference type="AlphaFoldDB" id="A0A1T5EAD3"/>
<keyword evidence="3" id="KW-1185">Reference proteome</keyword>